<organism evidence="2 3">
    <name type="scientific">Neorhizobium galegae</name>
    <name type="common">Rhizobium galegae</name>
    <dbReference type="NCBI Taxonomy" id="399"/>
    <lineage>
        <taxon>Bacteria</taxon>
        <taxon>Pseudomonadati</taxon>
        <taxon>Pseudomonadota</taxon>
        <taxon>Alphaproteobacteria</taxon>
        <taxon>Hyphomicrobiales</taxon>
        <taxon>Rhizobiaceae</taxon>
        <taxon>Rhizobium/Agrobacterium group</taxon>
        <taxon>Neorhizobium</taxon>
    </lineage>
</organism>
<reference evidence="2 3" key="1">
    <citation type="submission" date="2019-09" db="EMBL/GenBank/DDBJ databases">
        <title>Genome sequencing of Ng87 strain.</title>
        <authorList>
            <person name="Karasev E.S."/>
            <person name="Andronov E."/>
        </authorList>
    </citation>
    <scope>NUCLEOTIDE SEQUENCE [LARGE SCALE GENOMIC DNA]</scope>
    <source>
        <strain evidence="2 3">Ng87</strain>
    </source>
</reference>
<comment type="caution">
    <text evidence="2">The sequence shown here is derived from an EMBL/GenBank/DDBJ whole genome shotgun (WGS) entry which is preliminary data.</text>
</comment>
<evidence type="ECO:0000259" key="1">
    <source>
        <dbReference type="Pfam" id="PF13401"/>
    </source>
</evidence>
<evidence type="ECO:0000313" key="2">
    <source>
        <dbReference type="EMBL" id="KAB1087575.1"/>
    </source>
</evidence>
<accession>A0A6A1TU64</accession>
<feature type="domain" description="ORC1/DEAH AAA+ ATPase" evidence="1">
    <location>
        <begin position="77"/>
        <end position="218"/>
    </location>
</feature>
<dbReference type="GO" id="GO:0016887">
    <property type="term" value="F:ATP hydrolysis activity"/>
    <property type="evidence" value="ECO:0007669"/>
    <property type="project" value="InterPro"/>
</dbReference>
<dbReference type="AlphaFoldDB" id="A0A6A1TU64"/>
<dbReference type="InterPro" id="IPR027417">
    <property type="entry name" value="P-loop_NTPase"/>
</dbReference>
<sequence length="381" mass="43052">MEKPAQFRVKTNTYHPEFLEAAQAIFDMLPPEAQNRVKRLGKHNQTYIRSTRDQKLSAVMDRLRDNAAAAVFGGSEKRRAMFVIGDSDSGKSRALAEMVANRPEFKPRASRRGVTRPFVFFEAPKPLTIKGFARKALEECGYPAKNLQLQEWELFDLLKDQIRDKGVIFMWVDEMQHVLHGNTTDAIQNVSDIVKSLLQIPGWPLHLILSGVPSLAKFLVPKDGDRQLRNRSYLVHLNPITAVNAEMMLKLQEKIMEKDGLAVDETDTPEFMERLIHSCHGAFGTMIKRMQAAAEQAISAAEKQVRDEAVDSLTITPIPVTMKHYASVYELETGASEHENIFSQGVDWKNITPLAALTTIIGSIPSTDKPRRRRFNREDAD</sequence>
<gene>
    <name evidence="2" type="ORF">F4V91_14740</name>
</gene>
<dbReference type="GO" id="GO:0005524">
    <property type="term" value="F:ATP binding"/>
    <property type="evidence" value="ECO:0007669"/>
    <property type="project" value="UniProtKB-KW"/>
</dbReference>
<proteinExistence type="predicted"/>
<keyword evidence="2" id="KW-0547">Nucleotide-binding</keyword>
<dbReference type="Proteomes" id="UP000386575">
    <property type="component" value="Unassembled WGS sequence"/>
</dbReference>
<protein>
    <submittedName>
        <fullName evidence="2">ATP-binding protein</fullName>
    </submittedName>
</protein>
<dbReference type="Gene3D" id="3.40.50.300">
    <property type="entry name" value="P-loop containing nucleotide triphosphate hydrolases"/>
    <property type="match status" value="1"/>
</dbReference>
<name>A0A6A1TU64_NEOGA</name>
<dbReference type="EMBL" id="VZUL01000002">
    <property type="protein sequence ID" value="KAB1087575.1"/>
    <property type="molecule type" value="Genomic_DNA"/>
</dbReference>
<dbReference type="InterPro" id="IPR049945">
    <property type="entry name" value="AAA_22"/>
</dbReference>
<evidence type="ECO:0000313" key="3">
    <source>
        <dbReference type="Proteomes" id="UP000386575"/>
    </source>
</evidence>
<keyword evidence="2" id="KW-0067">ATP-binding</keyword>
<dbReference type="RefSeq" id="WP_151043533.1">
    <property type="nucleotide sequence ID" value="NZ_VZUL01000002.1"/>
</dbReference>
<dbReference type="Pfam" id="PF13401">
    <property type="entry name" value="AAA_22"/>
    <property type="match status" value="1"/>
</dbReference>